<dbReference type="SUPFAM" id="SSF82771">
    <property type="entry name" value="GIY-YIG endonuclease"/>
    <property type="match status" value="1"/>
</dbReference>
<evidence type="ECO:0000259" key="2">
    <source>
        <dbReference type="PROSITE" id="PS50164"/>
    </source>
</evidence>
<gene>
    <name evidence="3" type="ORF">NSO95_01885</name>
</gene>
<dbReference type="Gene3D" id="3.40.1440.10">
    <property type="entry name" value="GIY-YIG endonuclease"/>
    <property type="match status" value="1"/>
</dbReference>
<protein>
    <submittedName>
        <fullName evidence="3">GIY-YIG nuclease family protein</fullName>
    </submittedName>
</protein>
<dbReference type="InterPro" id="IPR050190">
    <property type="entry name" value="UPF0213_domain"/>
</dbReference>
<dbReference type="Proteomes" id="UP001206067">
    <property type="component" value="Unassembled WGS sequence"/>
</dbReference>
<dbReference type="RefSeq" id="WP_257594443.1">
    <property type="nucleotide sequence ID" value="NZ_JANKHH010000001.1"/>
</dbReference>
<sequence>MPLERNPCVYILASQPRGTLYIGVTSDLEQRLFQHRNGITGGFARKYNVYRLVRYEMFGDMEGAILREKQLKRWHRQWKLNLVESDNPDWHDLAIGLGFGPVG</sequence>
<dbReference type="EMBL" id="JANKHH010000001">
    <property type="protein sequence ID" value="MCR2832685.1"/>
    <property type="molecule type" value="Genomic_DNA"/>
</dbReference>
<dbReference type="Pfam" id="PF01541">
    <property type="entry name" value="GIY-YIG"/>
    <property type="match status" value="1"/>
</dbReference>
<name>A0ABT1XM02_9SPHN</name>
<evidence type="ECO:0000313" key="4">
    <source>
        <dbReference type="Proteomes" id="UP001206067"/>
    </source>
</evidence>
<comment type="similarity">
    <text evidence="1">Belongs to the UPF0213 family.</text>
</comment>
<reference evidence="3 4" key="1">
    <citation type="submission" date="2022-08" db="EMBL/GenBank/DDBJ databases">
        <title>Polyphasic taxonomy analysis of Qipengyuania sp.RS5-5.</title>
        <authorList>
            <person name="Xamxidin M."/>
            <person name="Wu M."/>
        </authorList>
    </citation>
    <scope>NUCLEOTIDE SEQUENCE [LARGE SCALE GENOMIC DNA]</scope>
    <source>
        <strain evidence="3 4">RS5-5</strain>
    </source>
</reference>
<organism evidence="3 4">
    <name type="scientific">Parerythrobacter lacustris</name>
    <dbReference type="NCBI Taxonomy" id="2969984"/>
    <lineage>
        <taxon>Bacteria</taxon>
        <taxon>Pseudomonadati</taxon>
        <taxon>Pseudomonadota</taxon>
        <taxon>Alphaproteobacteria</taxon>
        <taxon>Sphingomonadales</taxon>
        <taxon>Erythrobacteraceae</taxon>
        <taxon>Parerythrobacter</taxon>
    </lineage>
</organism>
<dbReference type="CDD" id="cd10448">
    <property type="entry name" value="GIY-YIG_unchar_3"/>
    <property type="match status" value="1"/>
</dbReference>
<evidence type="ECO:0000256" key="1">
    <source>
        <dbReference type="ARBA" id="ARBA00007435"/>
    </source>
</evidence>
<dbReference type="SMART" id="SM00465">
    <property type="entry name" value="GIYc"/>
    <property type="match status" value="1"/>
</dbReference>
<dbReference type="PANTHER" id="PTHR34477">
    <property type="entry name" value="UPF0213 PROTEIN YHBQ"/>
    <property type="match status" value="1"/>
</dbReference>
<accession>A0ABT1XM02</accession>
<evidence type="ECO:0000313" key="3">
    <source>
        <dbReference type="EMBL" id="MCR2832685.1"/>
    </source>
</evidence>
<dbReference type="InterPro" id="IPR035901">
    <property type="entry name" value="GIY-YIG_endonuc_sf"/>
</dbReference>
<dbReference type="InterPro" id="IPR000305">
    <property type="entry name" value="GIY-YIG_endonuc"/>
</dbReference>
<feature type="domain" description="GIY-YIG" evidence="2">
    <location>
        <begin position="5"/>
        <end position="82"/>
    </location>
</feature>
<dbReference type="PROSITE" id="PS50164">
    <property type="entry name" value="GIY_YIG"/>
    <property type="match status" value="1"/>
</dbReference>
<comment type="caution">
    <text evidence="3">The sequence shown here is derived from an EMBL/GenBank/DDBJ whole genome shotgun (WGS) entry which is preliminary data.</text>
</comment>
<dbReference type="PANTHER" id="PTHR34477:SF5">
    <property type="entry name" value="BSL5627 PROTEIN"/>
    <property type="match status" value="1"/>
</dbReference>
<proteinExistence type="inferred from homology"/>
<keyword evidence="4" id="KW-1185">Reference proteome</keyword>